<evidence type="ECO:0000256" key="2">
    <source>
        <dbReference type="ARBA" id="ARBA00007193"/>
    </source>
</evidence>
<keyword evidence="9" id="KW-0472">Membrane</keyword>
<evidence type="ECO:0000256" key="8">
    <source>
        <dbReference type="ARBA" id="ARBA00023065"/>
    </source>
</evidence>
<dbReference type="Gene3D" id="2.60.470.10">
    <property type="entry name" value="Acid-sensing ion channels like domains"/>
    <property type="match status" value="1"/>
</dbReference>
<dbReference type="PANTHER" id="PTHR11690:SF253">
    <property type="entry name" value="PICKPOCKET 18-RELATED"/>
    <property type="match status" value="1"/>
</dbReference>
<keyword evidence="4 12" id="KW-0894">Sodium channel</keyword>
<evidence type="ECO:0000256" key="9">
    <source>
        <dbReference type="ARBA" id="ARBA00023136"/>
    </source>
</evidence>
<evidence type="ECO:0000256" key="5">
    <source>
        <dbReference type="ARBA" id="ARBA00022692"/>
    </source>
</evidence>
<evidence type="ECO:0000256" key="6">
    <source>
        <dbReference type="ARBA" id="ARBA00022989"/>
    </source>
</evidence>
<evidence type="ECO:0000256" key="7">
    <source>
        <dbReference type="ARBA" id="ARBA00023053"/>
    </source>
</evidence>
<reference evidence="13" key="1">
    <citation type="journal article" date="2023" name="IScience">
        <title>Live-bearing cockroach genome reveals convergent evolutionary mechanisms linked to viviparity in insects and beyond.</title>
        <authorList>
            <person name="Fouks B."/>
            <person name="Harrison M.C."/>
            <person name="Mikhailova A.A."/>
            <person name="Marchal E."/>
            <person name="English S."/>
            <person name="Carruthers M."/>
            <person name="Jennings E.C."/>
            <person name="Chiamaka E.L."/>
            <person name="Frigard R.A."/>
            <person name="Pippel M."/>
            <person name="Attardo G.M."/>
            <person name="Benoit J.B."/>
            <person name="Bornberg-Bauer E."/>
            <person name="Tobe S.S."/>
        </authorList>
    </citation>
    <scope>NUCLEOTIDE SEQUENCE</scope>
    <source>
        <strain evidence="13">Stay&amp;Tobe</strain>
    </source>
</reference>
<evidence type="ECO:0000313" key="13">
    <source>
        <dbReference type="EMBL" id="KAJ9583490.1"/>
    </source>
</evidence>
<keyword evidence="10 12" id="KW-0739">Sodium transport</keyword>
<accession>A0AAD7ZMN4</accession>
<name>A0AAD7ZMN4_DIPPU</name>
<dbReference type="AlphaFoldDB" id="A0AAD7ZMN4"/>
<dbReference type="EMBL" id="JASPKZ010007583">
    <property type="protein sequence ID" value="KAJ9583490.1"/>
    <property type="molecule type" value="Genomic_DNA"/>
</dbReference>
<gene>
    <name evidence="13" type="ORF">L9F63_022162</name>
</gene>
<keyword evidence="6" id="KW-1133">Transmembrane helix</keyword>
<evidence type="ECO:0000256" key="1">
    <source>
        <dbReference type="ARBA" id="ARBA00004141"/>
    </source>
</evidence>
<reference evidence="13" key="2">
    <citation type="submission" date="2023-05" db="EMBL/GenBank/DDBJ databases">
        <authorList>
            <person name="Fouks B."/>
        </authorList>
    </citation>
    <scope>NUCLEOTIDE SEQUENCE</scope>
    <source>
        <strain evidence="13">Stay&amp;Tobe</strain>
        <tissue evidence="13">Testes</tissue>
    </source>
</reference>
<evidence type="ECO:0000256" key="10">
    <source>
        <dbReference type="ARBA" id="ARBA00023201"/>
    </source>
</evidence>
<protein>
    <recommendedName>
        <fullName evidence="15">Sodium channel protein Nach</fullName>
    </recommendedName>
</protein>
<comment type="subcellular location">
    <subcellularLocation>
        <location evidence="1">Membrane</location>
        <topology evidence="1">Multi-pass membrane protein</topology>
    </subcellularLocation>
</comment>
<keyword evidence="7" id="KW-0915">Sodium</keyword>
<keyword evidence="5 12" id="KW-0812">Transmembrane</keyword>
<dbReference type="Pfam" id="PF00858">
    <property type="entry name" value="ASC"/>
    <property type="match status" value="1"/>
</dbReference>
<keyword evidence="14" id="KW-1185">Reference proteome</keyword>
<evidence type="ECO:0000256" key="12">
    <source>
        <dbReference type="RuleBase" id="RU000679"/>
    </source>
</evidence>
<evidence type="ECO:0000256" key="3">
    <source>
        <dbReference type="ARBA" id="ARBA00022448"/>
    </source>
</evidence>
<keyword evidence="8 12" id="KW-0406">Ion transport</keyword>
<feature type="non-terminal residue" evidence="13">
    <location>
        <position position="1"/>
    </location>
</feature>
<dbReference type="GO" id="GO:0015280">
    <property type="term" value="F:ligand-gated sodium channel activity"/>
    <property type="evidence" value="ECO:0007669"/>
    <property type="project" value="TreeGrafter"/>
</dbReference>
<keyword evidence="3 12" id="KW-0813">Transport</keyword>
<dbReference type="PANTHER" id="PTHR11690">
    <property type="entry name" value="AMILORIDE-SENSITIVE SODIUM CHANNEL-RELATED"/>
    <property type="match status" value="1"/>
</dbReference>
<dbReference type="InterPro" id="IPR001873">
    <property type="entry name" value="ENaC"/>
</dbReference>
<comment type="caution">
    <text evidence="13">The sequence shown here is derived from an EMBL/GenBank/DDBJ whole genome shotgun (WGS) entry which is preliminary data.</text>
</comment>
<evidence type="ECO:0000256" key="4">
    <source>
        <dbReference type="ARBA" id="ARBA00022461"/>
    </source>
</evidence>
<evidence type="ECO:0008006" key="15">
    <source>
        <dbReference type="Google" id="ProtNLM"/>
    </source>
</evidence>
<sequence>MWGVVFIILDVWKEYVNSPTVTTVDSTNYPIWNVPFPAVAICNINKISRSAAWNLAKNMSKSRGVETEELFEMMRYLGRLYDHDSDHFEDIQKLHNILANGSKSFDVTNIMKELTPKCSDLLIRCQWMGKLKTCSDIFDTRKTMEGYCCSFNYIRESDDFISEKSDLPTNLNVTGERMKSPGYHMGLTVLVDPHPEDYFYPLISSYGTKVKNLLLVFNPRDFPDTPSGGLIEKLVPPKNEVFFRLEATTVYAVSSVQNFDWKQRGCLFPNEGPALLGSYSYSDCLMNCRILSIHTLCKCLPFYYPAKGTTRNCGLLDIPCLNKYRDICASQSIECNTLKLPRTNPECEYCYPSCSCITFRT</sequence>
<keyword evidence="11 12" id="KW-0407">Ion channel</keyword>
<dbReference type="Proteomes" id="UP001233999">
    <property type="component" value="Unassembled WGS sequence"/>
</dbReference>
<organism evidence="13 14">
    <name type="scientific">Diploptera punctata</name>
    <name type="common">Pacific beetle cockroach</name>
    <dbReference type="NCBI Taxonomy" id="6984"/>
    <lineage>
        <taxon>Eukaryota</taxon>
        <taxon>Metazoa</taxon>
        <taxon>Ecdysozoa</taxon>
        <taxon>Arthropoda</taxon>
        <taxon>Hexapoda</taxon>
        <taxon>Insecta</taxon>
        <taxon>Pterygota</taxon>
        <taxon>Neoptera</taxon>
        <taxon>Polyneoptera</taxon>
        <taxon>Dictyoptera</taxon>
        <taxon>Blattodea</taxon>
        <taxon>Blaberoidea</taxon>
        <taxon>Blaberidae</taxon>
        <taxon>Diplopterinae</taxon>
        <taxon>Diploptera</taxon>
    </lineage>
</organism>
<dbReference type="GO" id="GO:0005886">
    <property type="term" value="C:plasma membrane"/>
    <property type="evidence" value="ECO:0007669"/>
    <property type="project" value="TreeGrafter"/>
</dbReference>
<evidence type="ECO:0000313" key="14">
    <source>
        <dbReference type="Proteomes" id="UP001233999"/>
    </source>
</evidence>
<comment type="similarity">
    <text evidence="2 12">Belongs to the amiloride-sensitive sodium channel (TC 1.A.6) family.</text>
</comment>
<proteinExistence type="inferred from homology"/>
<evidence type="ECO:0000256" key="11">
    <source>
        <dbReference type="ARBA" id="ARBA00023303"/>
    </source>
</evidence>